<proteinExistence type="predicted"/>
<dbReference type="EMBL" id="CP046600">
    <property type="protein sequence ID" value="QUR68817.1"/>
    <property type="molecule type" value="Genomic_DNA"/>
</dbReference>
<accession>A0A975PY64</accession>
<gene>
    <name evidence="1" type="ORF">F6B93_18585</name>
</gene>
<organism evidence="1 2">
    <name type="scientific">Mycobacterium spongiae</name>
    <dbReference type="NCBI Taxonomy" id="886343"/>
    <lineage>
        <taxon>Bacteria</taxon>
        <taxon>Bacillati</taxon>
        <taxon>Actinomycetota</taxon>
        <taxon>Actinomycetes</taxon>
        <taxon>Mycobacteriales</taxon>
        <taxon>Mycobacteriaceae</taxon>
        <taxon>Mycobacterium</taxon>
    </lineage>
</organism>
<dbReference type="AlphaFoldDB" id="A0A975PY64"/>
<sequence length="46" mass="5168">MRELSVAEQRYQAVLAMISDGLSIAQVAGKVGLSRCSMRVPEWRHH</sequence>
<evidence type="ECO:0000313" key="2">
    <source>
        <dbReference type="Proteomes" id="UP000682202"/>
    </source>
</evidence>
<dbReference type="RefSeq" id="WP_211699675.1">
    <property type="nucleotide sequence ID" value="NZ_CP046600.1"/>
</dbReference>
<name>A0A975PY64_9MYCO</name>
<evidence type="ECO:0000313" key="1">
    <source>
        <dbReference type="EMBL" id="QUR68817.1"/>
    </source>
</evidence>
<dbReference type="KEGG" id="mspg:F6B93_18585"/>
<dbReference type="Proteomes" id="UP000682202">
    <property type="component" value="Chromosome"/>
</dbReference>
<reference evidence="1" key="1">
    <citation type="submission" date="2019-12" db="EMBL/GenBank/DDBJ databases">
        <title>Mycobacterium spongiae sp. nov.</title>
        <authorList>
            <person name="Stinear T."/>
        </authorList>
    </citation>
    <scope>NUCLEOTIDE SEQUENCE</scope>
    <source>
        <strain evidence="1">FSD4b-SM</strain>
    </source>
</reference>
<protein>
    <submittedName>
        <fullName evidence="1">Uncharacterized protein</fullName>
    </submittedName>
</protein>
<keyword evidence="2" id="KW-1185">Reference proteome</keyword>